<dbReference type="Proteomes" id="UP000607197">
    <property type="component" value="Unassembled WGS sequence"/>
</dbReference>
<proteinExistence type="predicted"/>
<organism evidence="1 2">
    <name type="scientific">Halocalculus aciditolerans</name>
    <dbReference type="NCBI Taxonomy" id="1383812"/>
    <lineage>
        <taxon>Archaea</taxon>
        <taxon>Methanobacteriati</taxon>
        <taxon>Methanobacteriota</taxon>
        <taxon>Stenosarchaea group</taxon>
        <taxon>Halobacteria</taxon>
        <taxon>Halobacteriales</taxon>
        <taxon>Halobacteriaceae</taxon>
        <taxon>Halocalculus</taxon>
    </lineage>
</organism>
<dbReference type="InterPro" id="IPR058877">
    <property type="entry name" value="JAB/MPN_dom-containing"/>
</dbReference>
<evidence type="ECO:0000313" key="2">
    <source>
        <dbReference type="Proteomes" id="UP000607197"/>
    </source>
</evidence>
<protein>
    <submittedName>
        <fullName evidence="1">Uncharacterized protein</fullName>
    </submittedName>
</protein>
<comment type="caution">
    <text evidence="1">The sequence shown here is derived from an EMBL/GenBank/DDBJ whole genome shotgun (WGS) entry which is preliminary data.</text>
</comment>
<reference evidence="1" key="2">
    <citation type="submission" date="2020-09" db="EMBL/GenBank/DDBJ databases">
        <authorList>
            <person name="Sun Q."/>
            <person name="Ohkuma M."/>
        </authorList>
    </citation>
    <scope>NUCLEOTIDE SEQUENCE</scope>
    <source>
        <strain evidence="1">JCM 19596</strain>
    </source>
</reference>
<name>A0A830EZL0_9EURY</name>
<dbReference type="Pfam" id="PF26422">
    <property type="entry name" value="Halo_JAB_MPN"/>
    <property type="match status" value="1"/>
</dbReference>
<evidence type="ECO:0000313" key="1">
    <source>
        <dbReference type="EMBL" id="GGL46089.1"/>
    </source>
</evidence>
<gene>
    <name evidence="1" type="ORF">GCM10009039_00580</name>
</gene>
<accession>A0A830EZL0</accession>
<dbReference type="AlphaFoldDB" id="A0A830EZL0"/>
<sequence length="165" mass="17822">MPVEPETRVMDPDSAARDRVFVARPLLDVLLEFGSDTDPQRLSVALATEDARDLVPSAASTTSDVALADLDSDQSVYAEFFLPDAGRSVENVFGVNLSTPPGRTRGRFVTHPDGNPDLAATDDLSVRVLVATPPYDVENVRAYDRSGRRIELVVVAADAPDEEPL</sequence>
<dbReference type="EMBL" id="BMPG01000001">
    <property type="protein sequence ID" value="GGL46089.1"/>
    <property type="molecule type" value="Genomic_DNA"/>
</dbReference>
<reference evidence="1" key="1">
    <citation type="journal article" date="2014" name="Int. J. Syst. Evol. Microbiol.">
        <title>Complete genome sequence of Corynebacterium casei LMG S-19264T (=DSM 44701T), isolated from a smear-ripened cheese.</title>
        <authorList>
            <consortium name="US DOE Joint Genome Institute (JGI-PGF)"/>
            <person name="Walter F."/>
            <person name="Albersmeier A."/>
            <person name="Kalinowski J."/>
            <person name="Ruckert C."/>
        </authorList>
    </citation>
    <scope>NUCLEOTIDE SEQUENCE</scope>
    <source>
        <strain evidence="1">JCM 19596</strain>
    </source>
</reference>
<keyword evidence="2" id="KW-1185">Reference proteome</keyword>